<organism evidence="1 2">
    <name type="scientific">Rubripirellula tenax</name>
    <dbReference type="NCBI Taxonomy" id="2528015"/>
    <lineage>
        <taxon>Bacteria</taxon>
        <taxon>Pseudomonadati</taxon>
        <taxon>Planctomycetota</taxon>
        <taxon>Planctomycetia</taxon>
        <taxon>Pirellulales</taxon>
        <taxon>Pirellulaceae</taxon>
        <taxon>Rubripirellula</taxon>
    </lineage>
</organism>
<comment type="caution">
    <text evidence="1">The sequence shown here is derived from an EMBL/GenBank/DDBJ whole genome shotgun (WGS) entry which is preliminary data.</text>
</comment>
<dbReference type="AlphaFoldDB" id="A0A5C6EBY8"/>
<evidence type="ECO:0000313" key="2">
    <source>
        <dbReference type="Proteomes" id="UP000318288"/>
    </source>
</evidence>
<accession>A0A5C6EBY8</accession>
<name>A0A5C6EBY8_9BACT</name>
<reference evidence="1 2" key="1">
    <citation type="submission" date="2019-02" db="EMBL/GenBank/DDBJ databases">
        <title>Deep-cultivation of Planctomycetes and their phenomic and genomic characterization uncovers novel biology.</title>
        <authorList>
            <person name="Wiegand S."/>
            <person name="Jogler M."/>
            <person name="Boedeker C."/>
            <person name="Pinto D."/>
            <person name="Vollmers J."/>
            <person name="Rivas-Marin E."/>
            <person name="Kohn T."/>
            <person name="Peeters S.H."/>
            <person name="Heuer A."/>
            <person name="Rast P."/>
            <person name="Oberbeckmann S."/>
            <person name="Bunk B."/>
            <person name="Jeske O."/>
            <person name="Meyerdierks A."/>
            <person name="Storesund J.E."/>
            <person name="Kallscheuer N."/>
            <person name="Luecker S."/>
            <person name="Lage O.M."/>
            <person name="Pohl T."/>
            <person name="Merkel B.J."/>
            <person name="Hornburger P."/>
            <person name="Mueller R.-W."/>
            <person name="Bruemmer F."/>
            <person name="Labrenz M."/>
            <person name="Spormann A.M."/>
            <person name="Op Den Camp H."/>
            <person name="Overmann J."/>
            <person name="Amann R."/>
            <person name="Jetten M.S.M."/>
            <person name="Mascher T."/>
            <person name="Medema M.H."/>
            <person name="Devos D.P."/>
            <person name="Kaster A.-K."/>
            <person name="Ovreas L."/>
            <person name="Rohde M."/>
            <person name="Galperin M.Y."/>
            <person name="Jogler C."/>
        </authorList>
    </citation>
    <scope>NUCLEOTIDE SEQUENCE [LARGE SCALE GENOMIC DNA]</scope>
    <source>
        <strain evidence="1 2">Poly51</strain>
    </source>
</reference>
<evidence type="ECO:0000313" key="1">
    <source>
        <dbReference type="EMBL" id="TWU44659.1"/>
    </source>
</evidence>
<sequence length="108" mass="12015">MNALLQLSAIVTLTVFIGCSKPNDNTPAVVQSSVADANSIELTEDDVLAIAKRELEVQDTWADRATFEVERDGNEWRVFVQRHPIVLGGHRFITIDNDGNVTDYMRGL</sequence>
<gene>
    <name evidence="1" type="ORF">Poly51_59280</name>
</gene>
<proteinExistence type="predicted"/>
<dbReference type="RefSeq" id="WP_146462319.1">
    <property type="nucleotide sequence ID" value="NZ_SJPW01000010.1"/>
</dbReference>
<keyword evidence="2" id="KW-1185">Reference proteome</keyword>
<dbReference type="Proteomes" id="UP000318288">
    <property type="component" value="Unassembled WGS sequence"/>
</dbReference>
<dbReference type="EMBL" id="SJPW01000010">
    <property type="protein sequence ID" value="TWU44659.1"/>
    <property type="molecule type" value="Genomic_DNA"/>
</dbReference>
<protein>
    <submittedName>
        <fullName evidence="1">Uncharacterized protein</fullName>
    </submittedName>
</protein>